<accession>A0A1Y5TWK8</accession>
<name>A0A1Y5TWK8_9RHOB</name>
<keyword evidence="2" id="KW-1185">Reference proteome</keyword>
<evidence type="ECO:0000313" key="1">
    <source>
        <dbReference type="EMBL" id="SLN75514.1"/>
    </source>
</evidence>
<dbReference type="AlphaFoldDB" id="A0A1Y5TWK8"/>
<dbReference type="EMBL" id="FWFZ01000036">
    <property type="protein sequence ID" value="SLN75514.1"/>
    <property type="molecule type" value="Genomic_DNA"/>
</dbReference>
<dbReference type="Proteomes" id="UP000193900">
    <property type="component" value="Unassembled WGS sequence"/>
</dbReference>
<reference evidence="1 2" key="1">
    <citation type="submission" date="2017-03" db="EMBL/GenBank/DDBJ databases">
        <authorList>
            <person name="Afonso C.L."/>
            <person name="Miller P.J."/>
            <person name="Scott M.A."/>
            <person name="Spackman E."/>
            <person name="Goraichik I."/>
            <person name="Dimitrov K.M."/>
            <person name="Suarez D.L."/>
            <person name="Swayne D.E."/>
        </authorList>
    </citation>
    <scope>NUCLEOTIDE SEQUENCE [LARGE SCALE GENOMIC DNA]</scope>
    <source>
        <strain evidence="1 2">CECT 7023</strain>
    </source>
</reference>
<evidence type="ECO:0000313" key="2">
    <source>
        <dbReference type="Proteomes" id="UP000193900"/>
    </source>
</evidence>
<gene>
    <name evidence="1" type="ORF">ROA7023_03976</name>
</gene>
<sequence length="63" mass="6918">MRSRICLSICEAGGRVWIRGNKGVRSAMMPWPSGDSRNPMNLAAKSVFRAPSGTKAVRDITRL</sequence>
<organism evidence="1 2">
    <name type="scientific">Roseisalinus antarcticus</name>
    <dbReference type="NCBI Taxonomy" id="254357"/>
    <lineage>
        <taxon>Bacteria</taxon>
        <taxon>Pseudomonadati</taxon>
        <taxon>Pseudomonadota</taxon>
        <taxon>Alphaproteobacteria</taxon>
        <taxon>Rhodobacterales</taxon>
        <taxon>Roseobacteraceae</taxon>
        <taxon>Roseisalinus</taxon>
    </lineage>
</organism>
<protein>
    <submittedName>
        <fullName evidence="1">Uncharacterized protein</fullName>
    </submittedName>
</protein>
<proteinExistence type="predicted"/>